<keyword evidence="2" id="KW-1185">Reference proteome</keyword>
<evidence type="ECO:0008006" key="3">
    <source>
        <dbReference type="Google" id="ProtNLM"/>
    </source>
</evidence>
<proteinExistence type="predicted"/>
<evidence type="ECO:0000313" key="1">
    <source>
        <dbReference type="EMBL" id="UYP44317.1"/>
    </source>
</evidence>
<dbReference type="Proteomes" id="UP001208689">
    <property type="component" value="Chromosome"/>
</dbReference>
<sequence length="66" mass="7643">MAKCPECGGEMISKSKRKICETCGLSLTGSQYDSAWDKIRDSARDEEDTSRKRNREYLNWYESSKN</sequence>
<organism evidence="1 2">
    <name type="scientific">Candidatus Lokiarchaeum ossiferum</name>
    <dbReference type="NCBI Taxonomy" id="2951803"/>
    <lineage>
        <taxon>Archaea</taxon>
        <taxon>Promethearchaeati</taxon>
        <taxon>Promethearchaeota</taxon>
        <taxon>Promethearchaeia</taxon>
        <taxon>Promethearchaeales</taxon>
        <taxon>Promethearchaeaceae</taxon>
        <taxon>Candidatus Lokiarchaeum</taxon>
    </lineage>
</organism>
<gene>
    <name evidence="1" type="ORF">NEF87_000602</name>
</gene>
<accession>A0ABY6HPL7</accession>
<reference evidence="1" key="1">
    <citation type="submission" date="2022-09" db="EMBL/GenBank/DDBJ databases">
        <title>Actin cytoskeleton and complex cell architecture in an #Asgard archaeon.</title>
        <authorList>
            <person name="Ponce Toledo R.I."/>
            <person name="Schleper C."/>
            <person name="Rodrigues Oliveira T."/>
            <person name="Wollweber F."/>
            <person name="Xu J."/>
            <person name="Rittmann S."/>
            <person name="Klingl A."/>
            <person name="Pilhofer M."/>
        </authorList>
    </citation>
    <scope>NUCLEOTIDE SEQUENCE</scope>
    <source>
        <strain evidence="1">B-35</strain>
    </source>
</reference>
<name>A0ABY6HPL7_9ARCH</name>
<dbReference type="EMBL" id="CP104013">
    <property type="protein sequence ID" value="UYP44317.1"/>
    <property type="molecule type" value="Genomic_DNA"/>
</dbReference>
<protein>
    <recommendedName>
        <fullName evidence="3">TFIIB-type domain-containing protein</fullName>
    </recommendedName>
</protein>
<evidence type="ECO:0000313" key="2">
    <source>
        <dbReference type="Proteomes" id="UP001208689"/>
    </source>
</evidence>